<organism evidence="1">
    <name type="scientific">Thermodesulforhabdus norvegica</name>
    <dbReference type="NCBI Taxonomy" id="39841"/>
    <lineage>
        <taxon>Bacteria</taxon>
        <taxon>Pseudomonadati</taxon>
        <taxon>Thermodesulfobacteriota</taxon>
        <taxon>Syntrophobacteria</taxon>
        <taxon>Syntrophobacterales</taxon>
        <taxon>Thermodesulforhabdaceae</taxon>
        <taxon>Thermodesulforhabdus</taxon>
    </lineage>
</organism>
<dbReference type="EMBL" id="DQZW01000007">
    <property type="protein sequence ID" value="HDL89300.1"/>
    <property type="molecule type" value="Genomic_DNA"/>
</dbReference>
<comment type="caution">
    <text evidence="1">The sequence shown here is derived from an EMBL/GenBank/DDBJ whole genome shotgun (WGS) entry which is preliminary data.</text>
</comment>
<gene>
    <name evidence="1" type="ORF">ENG14_00160</name>
</gene>
<name>A0A7C1AZP2_9BACT</name>
<protein>
    <submittedName>
        <fullName evidence="1">Uncharacterized protein</fullName>
    </submittedName>
</protein>
<accession>A0A7C1AZP2</accession>
<dbReference type="AlphaFoldDB" id="A0A7C1AZP2"/>
<proteinExistence type="predicted"/>
<sequence length="171" mass="20255">MYELNHAIEIAEDIIGDRFGISTSQWKRYRYDIRSLKDLKEHEIVDSAYAQILKYARHPDLRTTGSEKGEYFKICLQDHVILRTIDNHPELKLLSFMVYVVTHELLHVVRFARFLQSFYASENERIKEEALVHRLTHELLRHLKLPGMHETLNFFSEKVQVETFKGGGIQR</sequence>
<evidence type="ECO:0000313" key="1">
    <source>
        <dbReference type="EMBL" id="HDL89300.1"/>
    </source>
</evidence>
<dbReference type="Proteomes" id="UP000886355">
    <property type="component" value="Unassembled WGS sequence"/>
</dbReference>
<reference evidence="1" key="1">
    <citation type="journal article" date="2020" name="mSystems">
        <title>Genome- and Community-Level Interaction Insights into Carbon Utilization and Element Cycling Functions of Hydrothermarchaeota in Hydrothermal Sediment.</title>
        <authorList>
            <person name="Zhou Z."/>
            <person name="Liu Y."/>
            <person name="Xu W."/>
            <person name="Pan J."/>
            <person name="Luo Z.H."/>
            <person name="Li M."/>
        </authorList>
    </citation>
    <scope>NUCLEOTIDE SEQUENCE [LARGE SCALE GENOMIC DNA]</scope>
    <source>
        <strain evidence="1">HyVt-19</strain>
    </source>
</reference>